<dbReference type="InterPro" id="IPR015803">
    <property type="entry name" value="Cys-tRNA-ligase"/>
</dbReference>
<keyword evidence="5 12" id="KW-0436">Ligase</keyword>
<comment type="catalytic activity">
    <reaction evidence="12">
        <text>tRNA(Cys) + L-cysteine + ATP = L-cysteinyl-tRNA(Cys) + AMP + diphosphate</text>
        <dbReference type="Rhea" id="RHEA:17773"/>
        <dbReference type="Rhea" id="RHEA-COMP:9661"/>
        <dbReference type="Rhea" id="RHEA-COMP:9679"/>
        <dbReference type="ChEBI" id="CHEBI:30616"/>
        <dbReference type="ChEBI" id="CHEBI:33019"/>
        <dbReference type="ChEBI" id="CHEBI:35235"/>
        <dbReference type="ChEBI" id="CHEBI:78442"/>
        <dbReference type="ChEBI" id="CHEBI:78517"/>
        <dbReference type="ChEBI" id="CHEBI:456215"/>
        <dbReference type="EC" id="6.1.1.16"/>
    </reaction>
</comment>
<comment type="subunit">
    <text evidence="3 12">Monomer.</text>
</comment>
<comment type="subcellular location">
    <subcellularLocation>
        <location evidence="1 12">Cytoplasm</location>
    </subcellularLocation>
</comment>
<keyword evidence="15" id="KW-1185">Reference proteome</keyword>
<dbReference type="Pfam" id="PF01406">
    <property type="entry name" value="tRNA-synt_1e"/>
    <property type="match status" value="1"/>
</dbReference>
<comment type="similarity">
    <text evidence="2 12">Belongs to the class-I aminoacyl-tRNA synthetase family.</text>
</comment>
<dbReference type="PANTHER" id="PTHR10890">
    <property type="entry name" value="CYSTEINYL-TRNA SYNTHETASE"/>
    <property type="match status" value="1"/>
</dbReference>
<dbReference type="NCBIfam" id="TIGR00435">
    <property type="entry name" value="cysS"/>
    <property type="match status" value="1"/>
</dbReference>
<feature type="binding site" evidence="12">
    <location>
        <position position="271"/>
    </location>
    <ligand>
        <name>ATP</name>
        <dbReference type="ChEBI" id="CHEBI:30616"/>
    </ligand>
</feature>
<keyword evidence="10 12" id="KW-0648">Protein biosynthesis</keyword>
<evidence type="ECO:0000313" key="15">
    <source>
        <dbReference type="Proteomes" id="UP001156641"/>
    </source>
</evidence>
<evidence type="ECO:0000256" key="1">
    <source>
        <dbReference type="ARBA" id="ARBA00004496"/>
    </source>
</evidence>
<dbReference type="Gene3D" id="3.40.50.620">
    <property type="entry name" value="HUPs"/>
    <property type="match status" value="1"/>
</dbReference>
<evidence type="ECO:0000256" key="10">
    <source>
        <dbReference type="ARBA" id="ARBA00022917"/>
    </source>
</evidence>
<dbReference type="Pfam" id="PF23493">
    <property type="entry name" value="CysS_C"/>
    <property type="match status" value="1"/>
</dbReference>
<feature type="domain" description="Cysteinyl-tRNA synthetase class Ia DALR" evidence="13">
    <location>
        <begin position="345"/>
        <end position="394"/>
    </location>
</feature>
<proteinExistence type="inferred from homology"/>
<feature type="binding site" evidence="12">
    <location>
        <position position="239"/>
    </location>
    <ligand>
        <name>Zn(2+)</name>
        <dbReference type="ChEBI" id="CHEBI:29105"/>
    </ligand>
</feature>
<gene>
    <name evidence="12 14" type="primary">cysS</name>
    <name evidence="14" type="ORF">GCM10010909_04590</name>
</gene>
<evidence type="ECO:0000256" key="12">
    <source>
        <dbReference type="HAMAP-Rule" id="MF_00041"/>
    </source>
</evidence>
<comment type="cofactor">
    <cofactor evidence="12">
        <name>Zn(2+)</name>
        <dbReference type="ChEBI" id="CHEBI:29105"/>
    </cofactor>
    <text evidence="12">Binds 1 zinc ion per subunit.</text>
</comment>
<evidence type="ECO:0000256" key="11">
    <source>
        <dbReference type="ARBA" id="ARBA00023146"/>
    </source>
</evidence>
<dbReference type="Gene3D" id="1.20.120.1910">
    <property type="entry name" value="Cysteine-tRNA ligase, C-terminal anti-codon recognition domain"/>
    <property type="match status" value="1"/>
</dbReference>
<dbReference type="Proteomes" id="UP001156641">
    <property type="component" value="Unassembled WGS sequence"/>
</dbReference>
<dbReference type="EMBL" id="BSOS01000007">
    <property type="protein sequence ID" value="GLR65781.1"/>
    <property type="molecule type" value="Genomic_DNA"/>
</dbReference>
<dbReference type="EC" id="6.1.1.16" evidence="12"/>
<comment type="caution">
    <text evidence="14">The sequence shown here is derived from an EMBL/GenBank/DDBJ whole genome shotgun (WGS) entry which is preliminary data.</text>
</comment>
<dbReference type="InterPro" id="IPR009080">
    <property type="entry name" value="tRNAsynth_Ia_anticodon-bd"/>
</dbReference>
<dbReference type="RefSeq" id="WP_284256306.1">
    <property type="nucleotide sequence ID" value="NZ_BSOS01000007.1"/>
</dbReference>
<evidence type="ECO:0000256" key="7">
    <source>
        <dbReference type="ARBA" id="ARBA00022741"/>
    </source>
</evidence>
<feature type="binding site" evidence="12">
    <location>
        <position position="30"/>
    </location>
    <ligand>
        <name>Zn(2+)</name>
        <dbReference type="ChEBI" id="CHEBI:29105"/>
    </ligand>
</feature>
<dbReference type="SUPFAM" id="SSF52374">
    <property type="entry name" value="Nucleotidylyl transferase"/>
    <property type="match status" value="1"/>
</dbReference>
<keyword evidence="11 12" id="KW-0030">Aminoacyl-tRNA synthetase</keyword>
<dbReference type="PANTHER" id="PTHR10890:SF3">
    <property type="entry name" value="CYSTEINE--TRNA LIGASE, CYTOPLASMIC"/>
    <property type="match status" value="1"/>
</dbReference>
<dbReference type="InterPro" id="IPR015273">
    <property type="entry name" value="Cys-tRNA-synt_Ia_DALR"/>
</dbReference>
<dbReference type="GO" id="GO:0016874">
    <property type="term" value="F:ligase activity"/>
    <property type="evidence" value="ECO:0007669"/>
    <property type="project" value="UniProtKB-KW"/>
</dbReference>
<sequence>MTELLLHNTRTRTKEIFRPIDPANVRAYLCGPTVYDRAHIGNARNVVIFDVLIRLLRRLYPKVTYVRNITDIDDKINTRARERGLSIAKVTEGPIRYYHEDMGALYALPPDIEPRATEHLGEIIEIIQRLIASGHAYEAQGHVLFAVASDADYGKFSGRSPEDLIAGARVDVAPYKRDPGDFVLWKPSSDDLPGWPSPWGRGRPGWHIECSAMSWKHLGENFDIHGGGDDLIFPHHENEIAQSCCAFPGSHFANVWVHNRMLLVNGEKMSKSLGNFLVLHDVLQSAPGEAVRYLLMRTHYRATLDFSQAGLVEAKRELDRFYRAIAAHEGVRAADEIPACVLQPLLDDLNTPGAIAGLHSLADAALAGEASAAAWLLAAGQVLGLFNVAPEAWFQGDGDAAKIEALIAERKAARGAKNFARADEIRKALEADGVVLEDGPQGTVWRRK</sequence>
<reference evidence="15" key="1">
    <citation type="journal article" date="2019" name="Int. J. Syst. Evol. Microbiol.">
        <title>The Global Catalogue of Microorganisms (GCM) 10K type strain sequencing project: providing services to taxonomists for standard genome sequencing and annotation.</title>
        <authorList>
            <consortium name="The Broad Institute Genomics Platform"/>
            <consortium name="The Broad Institute Genome Sequencing Center for Infectious Disease"/>
            <person name="Wu L."/>
            <person name="Ma J."/>
        </authorList>
    </citation>
    <scope>NUCLEOTIDE SEQUENCE [LARGE SCALE GENOMIC DNA]</scope>
    <source>
        <strain evidence="15">NBRC 112502</strain>
    </source>
</reference>
<evidence type="ECO:0000256" key="8">
    <source>
        <dbReference type="ARBA" id="ARBA00022833"/>
    </source>
</evidence>
<dbReference type="InterPro" id="IPR024909">
    <property type="entry name" value="Cys-tRNA/MSH_ligase"/>
</dbReference>
<dbReference type="InterPro" id="IPR032678">
    <property type="entry name" value="tRNA-synt_1_cat_dom"/>
</dbReference>
<keyword evidence="8 12" id="KW-0862">Zinc</keyword>
<keyword evidence="6 12" id="KW-0479">Metal-binding</keyword>
<evidence type="ECO:0000256" key="9">
    <source>
        <dbReference type="ARBA" id="ARBA00022840"/>
    </source>
</evidence>
<feature type="binding site" evidence="12">
    <location>
        <position position="210"/>
    </location>
    <ligand>
        <name>Zn(2+)</name>
        <dbReference type="ChEBI" id="CHEBI:29105"/>
    </ligand>
</feature>
<evidence type="ECO:0000256" key="6">
    <source>
        <dbReference type="ARBA" id="ARBA00022723"/>
    </source>
</evidence>
<dbReference type="SUPFAM" id="SSF47323">
    <property type="entry name" value="Anticodon-binding domain of a subclass of class I aminoacyl-tRNA synthetases"/>
    <property type="match status" value="1"/>
</dbReference>
<evidence type="ECO:0000256" key="4">
    <source>
        <dbReference type="ARBA" id="ARBA00022490"/>
    </source>
</evidence>
<dbReference type="CDD" id="cd00672">
    <property type="entry name" value="CysRS_core"/>
    <property type="match status" value="1"/>
</dbReference>
<dbReference type="HAMAP" id="MF_00041">
    <property type="entry name" value="Cys_tRNA_synth"/>
    <property type="match status" value="1"/>
</dbReference>
<keyword evidence="9 12" id="KW-0067">ATP-binding</keyword>
<organism evidence="14 15">
    <name type="scientific">Acidocella aquatica</name>
    <dbReference type="NCBI Taxonomy" id="1922313"/>
    <lineage>
        <taxon>Bacteria</taxon>
        <taxon>Pseudomonadati</taxon>
        <taxon>Pseudomonadota</taxon>
        <taxon>Alphaproteobacteria</taxon>
        <taxon>Acetobacterales</taxon>
        <taxon>Acidocellaceae</taxon>
        <taxon>Acidocella</taxon>
    </lineage>
</organism>
<evidence type="ECO:0000313" key="14">
    <source>
        <dbReference type="EMBL" id="GLR65781.1"/>
    </source>
</evidence>
<dbReference type="PRINTS" id="PR00983">
    <property type="entry name" value="TRNASYNTHCYS"/>
</dbReference>
<dbReference type="SMART" id="SM00840">
    <property type="entry name" value="DALR_2"/>
    <property type="match status" value="1"/>
</dbReference>
<keyword evidence="4 12" id="KW-0963">Cytoplasm</keyword>
<dbReference type="InterPro" id="IPR014729">
    <property type="entry name" value="Rossmann-like_a/b/a_fold"/>
</dbReference>
<feature type="short sequence motif" description="'KMSKS' region" evidence="12">
    <location>
        <begin position="268"/>
        <end position="272"/>
    </location>
</feature>
<feature type="short sequence motif" description="'HIGH' region" evidence="12">
    <location>
        <begin position="32"/>
        <end position="42"/>
    </location>
</feature>
<evidence type="ECO:0000259" key="13">
    <source>
        <dbReference type="SMART" id="SM00840"/>
    </source>
</evidence>
<evidence type="ECO:0000256" key="5">
    <source>
        <dbReference type="ARBA" id="ARBA00022598"/>
    </source>
</evidence>
<accession>A0ABQ6A006</accession>
<name>A0ABQ6A006_9PROT</name>
<feature type="binding site" evidence="12">
    <location>
        <position position="235"/>
    </location>
    <ligand>
        <name>Zn(2+)</name>
        <dbReference type="ChEBI" id="CHEBI:29105"/>
    </ligand>
</feature>
<evidence type="ECO:0000256" key="3">
    <source>
        <dbReference type="ARBA" id="ARBA00011245"/>
    </source>
</evidence>
<evidence type="ECO:0000256" key="2">
    <source>
        <dbReference type="ARBA" id="ARBA00005594"/>
    </source>
</evidence>
<dbReference type="InterPro" id="IPR056411">
    <property type="entry name" value="CysS_C"/>
</dbReference>
<keyword evidence="7 12" id="KW-0547">Nucleotide-binding</keyword>
<protein>
    <recommendedName>
        <fullName evidence="12">Cysteine--tRNA ligase</fullName>
        <ecNumber evidence="12">6.1.1.16</ecNumber>
    </recommendedName>
    <alternativeName>
        <fullName evidence="12">Cysteinyl-tRNA synthetase</fullName>
        <shortName evidence="12">CysRS</shortName>
    </alternativeName>
</protein>